<dbReference type="Proteomes" id="UP001234178">
    <property type="component" value="Unassembled WGS sequence"/>
</dbReference>
<evidence type="ECO:0000313" key="1">
    <source>
        <dbReference type="EMBL" id="KAK4013219.1"/>
    </source>
</evidence>
<comment type="caution">
    <text evidence="1">The sequence shown here is derived from an EMBL/GenBank/DDBJ whole genome shotgun (WGS) entry which is preliminary data.</text>
</comment>
<protein>
    <submittedName>
        <fullName evidence="1">Uncharacterized protein</fullName>
    </submittedName>
</protein>
<dbReference type="EMBL" id="JAOYFB010000004">
    <property type="protein sequence ID" value="KAK4013219.1"/>
    <property type="molecule type" value="Genomic_DNA"/>
</dbReference>
<accession>A0ABQ9ZJW3</accession>
<reference evidence="1 2" key="1">
    <citation type="journal article" date="2023" name="Nucleic Acids Res.">
        <title>The hologenome of Daphnia magna reveals possible DNA methylation and microbiome-mediated evolution of the host genome.</title>
        <authorList>
            <person name="Chaturvedi A."/>
            <person name="Li X."/>
            <person name="Dhandapani V."/>
            <person name="Marshall H."/>
            <person name="Kissane S."/>
            <person name="Cuenca-Cambronero M."/>
            <person name="Asole G."/>
            <person name="Calvet F."/>
            <person name="Ruiz-Romero M."/>
            <person name="Marangio P."/>
            <person name="Guigo R."/>
            <person name="Rago D."/>
            <person name="Mirbahai L."/>
            <person name="Eastwood N."/>
            <person name="Colbourne J.K."/>
            <person name="Zhou J."/>
            <person name="Mallon E."/>
            <person name="Orsini L."/>
        </authorList>
    </citation>
    <scope>NUCLEOTIDE SEQUENCE [LARGE SCALE GENOMIC DNA]</scope>
    <source>
        <strain evidence="1">LRV0_1</strain>
    </source>
</reference>
<evidence type="ECO:0000313" key="2">
    <source>
        <dbReference type="Proteomes" id="UP001234178"/>
    </source>
</evidence>
<sequence>MLTDEEIKKVLLYCEFSVRKRKRTLEELQPTNASVLRRKALRVIKDWCTQGVPTRIWNNVKSDPNLVLRFNLKPMEEMQSQFQLDVNASNDNQEIASSMMTQLIISRRIQQ</sequence>
<organism evidence="1 2">
    <name type="scientific">Daphnia magna</name>
    <dbReference type="NCBI Taxonomy" id="35525"/>
    <lineage>
        <taxon>Eukaryota</taxon>
        <taxon>Metazoa</taxon>
        <taxon>Ecdysozoa</taxon>
        <taxon>Arthropoda</taxon>
        <taxon>Crustacea</taxon>
        <taxon>Branchiopoda</taxon>
        <taxon>Diplostraca</taxon>
        <taxon>Cladocera</taxon>
        <taxon>Anomopoda</taxon>
        <taxon>Daphniidae</taxon>
        <taxon>Daphnia</taxon>
    </lineage>
</organism>
<proteinExistence type="predicted"/>
<keyword evidence="2" id="KW-1185">Reference proteome</keyword>
<gene>
    <name evidence="1" type="ORF">OUZ56_025453</name>
</gene>
<name>A0ABQ9ZJW3_9CRUS</name>